<reference evidence="8" key="1">
    <citation type="submission" date="2008-05" db="EMBL/GenBank/DDBJ databases">
        <title>Genome sequence of Riesia pediculicola USDA.</title>
        <authorList>
            <person name="Kirkness E.F."/>
        </authorList>
    </citation>
    <scope>NUCLEOTIDE SEQUENCE [LARGE SCALE GENOMIC DNA]</scope>
    <source>
        <strain evidence="8">USDA</strain>
    </source>
</reference>
<keyword evidence="9" id="KW-1185">Reference proteome</keyword>
<evidence type="ECO:0000256" key="4">
    <source>
        <dbReference type="ARBA" id="ARBA00022989"/>
    </source>
</evidence>
<dbReference type="PANTHER" id="PTHR42709:SF6">
    <property type="entry name" value="UNDECAPRENYL PHOSPHATE TRANSPORTER A"/>
    <property type="match status" value="1"/>
</dbReference>
<feature type="transmembrane region" description="Helical" evidence="6">
    <location>
        <begin position="114"/>
        <end position="133"/>
    </location>
</feature>
<keyword evidence="3 6" id="KW-0812">Transmembrane</keyword>
<feature type="domain" description="VTT" evidence="7">
    <location>
        <begin position="39"/>
        <end position="163"/>
    </location>
</feature>
<name>D4G900_RIEPU</name>
<keyword evidence="4 6" id="KW-1133">Transmembrane helix</keyword>
<gene>
    <name evidence="8" type="ordered locus">RIEPE_0576</name>
</gene>
<dbReference type="InterPro" id="IPR051311">
    <property type="entry name" value="DedA_domain"/>
</dbReference>
<feature type="transmembrane region" description="Helical" evidence="6">
    <location>
        <begin position="60"/>
        <end position="81"/>
    </location>
</feature>
<dbReference type="eggNOG" id="COG0586">
    <property type="taxonomic scope" value="Bacteria"/>
</dbReference>
<dbReference type="InterPro" id="IPR032816">
    <property type="entry name" value="VTT_dom"/>
</dbReference>
<dbReference type="AlphaFoldDB" id="D4G900"/>
<feature type="transmembrane region" description="Helical" evidence="6">
    <location>
        <begin position="145"/>
        <end position="167"/>
    </location>
</feature>
<dbReference type="Pfam" id="PF09335">
    <property type="entry name" value="VTT_dom"/>
    <property type="match status" value="1"/>
</dbReference>
<organism evidence="8 9">
    <name type="scientific">Riesia pediculicola (strain USDA)</name>
    <dbReference type="NCBI Taxonomy" id="515618"/>
    <lineage>
        <taxon>Bacteria</taxon>
        <taxon>Pseudomonadati</taxon>
        <taxon>Pseudomonadota</taxon>
        <taxon>Gammaproteobacteria</taxon>
        <taxon>Enterobacterales</taxon>
        <taxon>Enterobacteriaceae</taxon>
        <taxon>Candidatus Riesia</taxon>
    </lineage>
</organism>
<dbReference type="RefSeq" id="WP_013087420.1">
    <property type="nucleotide sequence ID" value="NC_014109.1"/>
</dbReference>
<dbReference type="OrthoDB" id="6592209at2"/>
<dbReference type="PANTHER" id="PTHR42709">
    <property type="entry name" value="ALKALINE PHOSPHATASE LIKE PROTEIN"/>
    <property type="match status" value="1"/>
</dbReference>
<evidence type="ECO:0000256" key="2">
    <source>
        <dbReference type="ARBA" id="ARBA00022475"/>
    </source>
</evidence>
<sequence length="171" mass="20124">MVDHILLKVQSNPDWIIYFIFVISLGKSVVIVSTFLPPAYITLLTLIIISDKYLNDITTWITITIGSFFGSIICHFIGYMIRTSNQKKMGFIFEKYDRKIKKIKYVLRDQGKSFLIIFLSRFLAVFRYLVPLVSGMMNVKRIHKYFFFYLFSSSIWSFFLILASNLINFFS</sequence>
<evidence type="ECO:0000256" key="5">
    <source>
        <dbReference type="ARBA" id="ARBA00023136"/>
    </source>
</evidence>
<dbReference type="HOGENOM" id="CLU_131382_0_0_6"/>
<proteinExistence type="predicted"/>
<evidence type="ECO:0000313" key="8">
    <source>
        <dbReference type="EMBL" id="ADD79430.1"/>
    </source>
</evidence>
<keyword evidence="2" id="KW-1003">Cell membrane</keyword>
<evidence type="ECO:0000259" key="7">
    <source>
        <dbReference type="Pfam" id="PF09335"/>
    </source>
</evidence>
<protein>
    <recommendedName>
        <fullName evidence="7">VTT domain-containing protein</fullName>
    </recommendedName>
</protein>
<evidence type="ECO:0000256" key="1">
    <source>
        <dbReference type="ARBA" id="ARBA00004651"/>
    </source>
</evidence>
<dbReference type="Proteomes" id="UP000001700">
    <property type="component" value="Chromosome"/>
</dbReference>
<evidence type="ECO:0000256" key="3">
    <source>
        <dbReference type="ARBA" id="ARBA00022692"/>
    </source>
</evidence>
<dbReference type="KEGG" id="rip:RIEPE_0576"/>
<keyword evidence="5 6" id="KW-0472">Membrane</keyword>
<accession>D4G900</accession>
<dbReference type="GO" id="GO:0005886">
    <property type="term" value="C:plasma membrane"/>
    <property type="evidence" value="ECO:0007669"/>
    <property type="project" value="UniProtKB-SubCell"/>
</dbReference>
<dbReference type="EMBL" id="CP001085">
    <property type="protein sequence ID" value="ADD79430.1"/>
    <property type="molecule type" value="Genomic_DNA"/>
</dbReference>
<comment type="subcellular location">
    <subcellularLocation>
        <location evidence="1">Cell membrane</location>
        <topology evidence="1">Multi-pass membrane protein</topology>
    </subcellularLocation>
</comment>
<evidence type="ECO:0000256" key="6">
    <source>
        <dbReference type="SAM" id="Phobius"/>
    </source>
</evidence>
<evidence type="ECO:0000313" key="9">
    <source>
        <dbReference type="Proteomes" id="UP000001700"/>
    </source>
</evidence>
<dbReference type="STRING" id="515618.RIEPE_0576"/>
<feature type="transmembrane region" description="Helical" evidence="6">
    <location>
        <begin position="15"/>
        <end position="48"/>
    </location>
</feature>